<dbReference type="PRINTS" id="PR01239">
    <property type="entry name" value="EP450IICYP52"/>
</dbReference>
<evidence type="ECO:0000313" key="11">
    <source>
        <dbReference type="Proteomes" id="UP000669133"/>
    </source>
</evidence>
<evidence type="ECO:0000256" key="4">
    <source>
        <dbReference type="ARBA" id="ARBA00022723"/>
    </source>
</evidence>
<dbReference type="InterPro" id="IPR002402">
    <property type="entry name" value="Cyt_P450_E_grp-II"/>
</dbReference>
<dbReference type="GO" id="GO:0020037">
    <property type="term" value="F:heme binding"/>
    <property type="evidence" value="ECO:0007669"/>
    <property type="project" value="InterPro"/>
</dbReference>
<accession>A0A8H8D9R4</accession>
<dbReference type="PANTHER" id="PTHR24287:SF1">
    <property type="entry name" value="P450, PUTATIVE (EUROFUNG)-RELATED"/>
    <property type="match status" value="1"/>
</dbReference>
<gene>
    <name evidence="10" type="ORF">I9W82_004292</name>
</gene>
<dbReference type="EMBL" id="JAEOAQ010000006">
    <property type="protein sequence ID" value="KAG5417964.1"/>
    <property type="molecule type" value="Genomic_DNA"/>
</dbReference>
<keyword evidence="5 9" id="KW-0560">Oxidoreductase</keyword>
<feature type="binding site" description="axial binding residue" evidence="8">
    <location>
        <position position="390"/>
    </location>
    <ligand>
        <name>heme</name>
        <dbReference type="ChEBI" id="CHEBI:30413"/>
    </ligand>
    <ligandPart>
        <name>Fe</name>
        <dbReference type="ChEBI" id="CHEBI:18248"/>
    </ligandPart>
</feature>
<dbReference type="InterPro" id="IPR002974">
    <property type="entry name" value="Cyt_P450_E_CYP52_ascomycetes"/>
</dbReference>
<reference evidence="10 11" key="1">
    <citation type="submission" date="2020-12" db="EMBL/GenBank/DDBJ databases">
        <title>Effect of drift, selection, and recombination on the evolution of hybrid genomes in Candida yeast pathogens.</title>
        <authorList>
            <person name="Mixao V."/>
            <person name="Ksiezopolska E."/>
            <person name="Saus E."/>
            <person name="Boekhout T."/>
            <person name="Gacser A."/>
            <person name="Gabaldon T."/>
        </authorList>
    </citation>
    <scope>NUCLEOTIDE SEQUENCE [LARGE SCALE GENOMIC DNA]</scope>
    <source>
        <strain evidence="10 11">BP57</strain>
    </source>
</reference>
<organism evidence="10 11">
    <name type="scientific">Candida metapsilosis</name>
    <dbReference type="NCBI Taxonomy" id="273372"/>
    <lineage>
        <taxon>Eukaryota</taxon>
        <taxon>Fungi</taxon>
        <taxon>Dikarya</taxon>
        <taxon>Ascomycota</taxon>
        <taxon>Saccharomycotina</taxon>
        <taxon>Pichiomycetes</taxon>
        <taxon>Debaryomycetaceae</taxon>
        <taxon>Candida/Lodderomyces clade</taxon>
        <taxon>Candida</taxon>
    </lineage>
</organism>
<evidence type="ECO:0000256" key="3">
    <source>
        <dbReference type="ARBA" id="ARBA00022617"/>
    </source>
</evidence>
<evidence type="ECO:0000256" key="2">
    <source>
        <dbReference type="ARBA" id="ARBA00010617"/>
    </source>
</evidence>
<keyword evidence="6 8" id="KW-0408">Iron</keyword>
<evidence type="ECO:0000256" key="8">
    <source>
        <dbReference type="PIRSR" id="PIRSR602402-1"/>
    </source>
</evidence>
<dbReference type="GeneID" id="93652921"/>
<comment type="caution">
    <text evidence="10">The sequence shown here is derived from an EMBL/GenBank/DDBJ whole genome shotgun (WGS) entry which is preliminary data.</text>
</comment>
<dbReference type="AlphaFoldDB" id="A0A8H8D9R4"/>
<evidence type="ECO:0008006" key="12">
    <source>
        <dbReference type="Google" id="ProtNLM"/>
    </source>
</evidence>
<evidence type="ECO:0000256" key="5">
    <source>
        <dbReference type="ARBA" id="ARBA00023002"/>
    </source>
</evidence>
<evidence type="ECO:0000256" key="9">
    <source>
        <dbReference type="RuleBase" id="RU000461"/>
    </source>
</evidence>
<evidence type="ECO:0000256" key="7">
    <source>
        <dbReference type="ARBA" id="ARBA00023033"/>
    </source>
</evidence>
<name>A0A8H8D9R4_9ASCO</name>
<dbReference type="InterPro" id="IPR017972">
    <property type="entry name" value="Cyt_P450_CS"/>
</dbReference>
<sequence>MMEQAFQRAQTSTFQAMAMFSPYIMTIEPDNLRHMMSSAHFNEWNIGYRPQAFGILLGNGIFSSEGTQWKHSRIMLRPSFTKDNIKQIYKMEPFAARVIELVKSKHGGVIDMQDVFQFFTMDFTTDLLLGESSDSLKDALGEPSTTRIDPELKRQFSIAFDTSADYLMTRMILGRLMFLVNPKRLQDAIETQHKFVDYYIEKALAMDTNELNEKSDDGTIFIYQLAHETKDPINLRNQILSIILAGRNTTSGLMTFLFAQLSNKPDVYAKLRDIIRQDFPNVESITFESIQNCDYLRWCINETLRINPSVPFESKTASVDTTLPRGGGADEKSPIFVPKGTRIVYPLWVGNRNETYFGDNTNEFIPERWAKLPRNGGVAFFPFSVGPRACLGQSLALTEAAYMAIRLLQNFDSCESHLGPEPWRKTSSATMRLMDGCEVSFK</sequence>
<comment type="similarity">
    <text evidence="2 9">Belongs to the cytochrome P450 family.</text>
</comment>
<keyword evidence="7 9" id="KW-0503">Monooxygenase</keyword>
<dbReference type="PROSITE" id="PS00086">
    <property type="entry name" value="CYTOCHROME_P450"/>
    <property type="match status" value="1"/>
</dbReference>
<dbReference type="GO" id="GO:0005506">
    <property type="term" value="F:iron ion binding"/>
    <property type="evidence" value="ECO:0007669"/>
    <property type="project" value="InterPro"/>
</dbReference>
<dbReference type="Pfam" id="PF00067">
    <property type="entry name" value="p450"/>
    <property type="match status" value="1"/>
</dbReference>
<dbReference type="OrthoDB" id="1470350at2759"/>
<dbReference type="PRINTS" id="PR00385">
    <property type="entry name" value="P450"/>
</dbReference>
<protein>
    <recommendedName>
        <fullName evidence="12">Cytochrome P450</fullName>
    </recommendedName>
</protein>
<evidence type="ECO:0000256" key="1">
    <source>
        <dbReference type="ARBA" id="ARBA00001971"/>
    </source>
</evidence>
<dbReference type="InterPro" id="IPR001128">
    <property type="entry name" value="Cyt_P450"/>
</dbReference>
<dbReference type="InterPro" id="IPR047146">
    <property type="entry name" value="Cyt_P450_E_CYP52_fungi"/>
</dbReference>
<comment type="cofactor">
    <cofactor evidence="1 8">
        <name>heme</name>
        <dbReference type="ChEBI" id="CHEBI:30413"/>
    </cofactor>
</comment>
<dbReference type="Proteomes" id="UP000669133">
    <property type="component" value="Unassembled WGS sequence"/>
</dbReference>
<dbReference type="RefSeq" id="XP_067547080.1">
    <property type="nucleotide sequence ID" value="XM_067693349.1"/>
</dbReference>
<dbReference type="PANTHER" id="PTHR24287">
    <property type="entry name" value="P450, PUTATIVE (EUROFUNG)-RELATED"/>
    <property type="match status" value="1"/>
</dbReference>
<dbReference type="PRINTS" id="PR00464">
    <property type="entry name" value="EP450II"/>
</dbReference>
<evidence type="ECO:0000256" key="6">
    <source>
        <dbReference type="ARBA" id="ARBA00023004"/>
    </source>
</evidence>
<keyword evidence="4 8" id="KW-0479">Metal-binding</keyword>
<proteinExistence type="inferred from homology"/>
<keyword evidence="11" id="KW-1185">Reference proteome</keyword>
<dbReference type="InterPro" id="IPR036396">
    <property type="entry name" value="Cyt_P450_sf"/>
</dbReference>
<keyword evidence="3 8" id="KW-0349">Heme</keyword>
<dbReference type="GO" id="GO:0016712">
    <property type="term" value="F:oxidoreductase activity, acting on paired donors, with incorporation or reduction of molecular oxygen, reduced flavin or flavoprotein as one donor, and incorporation of one atom of oxygen"/>
    <property type="evidence" value="ECO:0007669"/>
    <property type="project" value="InterPro"/>
</dbReference>
<dbReference type="SUPFAM" id="SSF48264">
    <property type="entry name" value="Cytochrome P450"/>
    <property type="match status" value="1"/>
</dbReference>
<dbReference type="Gene3D" id="1.10.630.10">
    <property type="entry name" value="Cytochrome P450"/>
    <property type="match status" value="1"/>
</dbReference>
<evidence type="ECO:0000313" key="10">
    <source>
        <dbReference type="EMBL" id="KAG5417964.1"/>
    </source>
</evidence>
<dbReference type="CDD" id="cd11063">
    <property type="entry name" value="CYP52"/>
    <property type="match status" value="1"/>
</dbReference>